<reference evidence="2 3" key="1">
    <citation type="submission" date="2018-02" db="EMBL/GenBank/DDBJ databases">
        <title>Draft genome of wild Prunus yedoensis var. nudiflora.</title>
        <authorList>
            <person name="Baek S."/>
            <person name="Kim J.-H."/>
            <person name="Choi K."/>
            <person name="Kim G.-B."/>
            <person name="Cho A."/>
            <person name="Jang H."/>
            <person name="Shin C.-H."/>
            <person name="Yu H.-J."/>
            <person name="Mun J.-H."/>
        </authorList>
    </citation>
    <scope>NUCLEOTIDE SEQUENCE [LARGE SCALE GENOMIC DNA]</scope>
    <source>
        <strain evidence="3">cv. Jeju island</strain>
        <tissue evidence="2">Leaf</tissue>
    </source>
</reference>
<dbReference type="STRING" id="2094558.A0A314Y2X5"/>
<keyword evidence="3" id="KW-1185">Reference proteome</keyword>
<gene>
    <name evidence="2" type="ORF">Pyn_07987</name>
</gene>
<dbReference type="Proteomes" id="UP000250321">
    <property type="component" value="Unassembled WGS sequence"/>
</dbReference>
<sequence>MGLIHAQQRAERDPVPLHRAVKLLISSQMETGGFPQQNSLHSCSPLPYGGV</sequence>
<dbReference type="AlphaFoldDB" id="A0A314Y2X5"/>
<evidence type="ECO:0000256" key="1">
    <source>
        <dbReference type="SAM" id="MobiDB-lite"/>
    </source>
</evidence>
<comment type="caution">
    <text evidence="2">The sequence shown here is derived from an EMBL/GenBank/DDBJ whole genome shotgun (WGS) entry which is preliminary data.</text>
</comment>
<dbReference type="EMBL" id="PJQY01001676">
    <property type="protein sequence ID" value="PQQ00603.1"/>
    <property type="molecule type" value="Genomic_DNA"/>
</dbReference>
<feature type="compositionally biased region" description="Polar residues" evidence="1">
    <location>
        <begin position="32"/>
        <end position="42"/>
    </location>
</feature>
<evidence type="ECO:0000313" key="3">
    <source>
        <dbReference type="Proteomes" id="UP000250321"/>
    </source>
</evidence>
<accession>A0A314Y2X5</accession>
<organism evidence="2 3">
    <name type="scientific">Prunus yedoensis var. nudiflora</name>
    <dbReference type="NCBI Taxonomy" id="2094558"/>
    <lineage>
        <taxon>Eukaryota</taxon>
        <taxon>Viridiplantae</taxon>
        <taxon>Streptophyta</taxon>
        <taxon>Embryophyta</taxon>
        <taxon>Tracheophyta</taxon>
        <taxon>Spermatophyta</taxon>
        <taxon>Magnoliopsida</taxon>
        <taxon>eudicotyledons</taxon>
        <taxon>Gunneridae</taxon>
        <taxon>Pentapetalae</taxon>
        <taxon>rosids</taxon>
        <taxon>fabids</taxon>
        <taxon>Rosales</taxon>
        <taxon>Rosaceae</taxon>
        <taxon>Amygdaloideae</taxon>
        <taxon>Amygdaleae</taxon>
        <taxon>Prunus</taxon>
    </lineage>
</organism>
<dbReference type="InterPro" id="IPR008930">
    <property type="entry name" value="Terpenoid_cyclase/PrenylTrfase"/>
</dbReference>
<dbReference type="SUPFAM" id="SSF48239">
    <property type="entry name" value="Terpenoid cyclases/Protein prenyltransferases"/>
    <property type="match status" value="1"/>
</dbReference>
<proteinExistence type="predicted"/>
<dbReference type="OrthoDB" id="1717038at2759"/>
<name>A0A314Y2X5_PRUYE</name>
<protein>
    <submittedName>
        <fullName evidence="2">Camelliol C synthase-like</fullName>
    </submittedName>
</protein>
<evidence type="ECO:0000313" key="2">
    <source>
        <dbReference type="EMBL" id="PQQ00603.1"/>
    </source>
</evidence>
<feature type="region of interest" description="Disordered" evidence="1">
    <location>
        <begin position="32"/>
        <end position="51"/>
    </location>
</feature>
<dbReference type="Gene3D" id="1.50.10.20">
    <property type="match status" value="1"/>
</dbReference>